<accession>A0A064CF93</accession>
<dbReference type="Proteomes" id="UP000022835">
    <property type="component" value="Unassembled WGS sequence"/>
</dbReference>
<dbReference type="InterPro" id="IPR032466">
    <property type="entry name" value="Metal_Hydrolase"/>
</dbReference>
<dbReference type="GO" id="GO:0016831">
    <property type="term" value="F:carboxy-lyase activity"/>
    <property type="evidence" value="ECO:0007669"/>
    <property type="project" value="InterPro"/>
</dbReference>
<dbReference type="SUPFAM" id="SSF51556">
    <property type="entry name" value="Metallo-dependent hydrolases"/>
    <property type="match status" value="1"/>
</dbReference>
<reference evidence="3" key="1">
    <citation type="submission" date="2014-05" db="EMBL/GenBank/DDBJ databases">
        <title>Genome sequence of Mycobacterium aromaticivorans strain JS19b1T (= DSM 45407T).</title>
        <authorList>
            <person name="Kwak Y."/>
            <person name="Park G.-S."/>
            <person name="Li Q.X."/>
            <person name="Lee S.-E."/>
            <person name="Shin J.-H."/>
        </authorList>
    </citation>
    <scope>NUCLEOTIDE SEQUENCE [LARGE SCALE GENOMIC DNA]</scope>
    <source>
        <strain evidence="3">JS19b1</strain>
    </source>
</reference>
<dbReference type="GO" id="GO:0005737">
    <property type="term" value="C:cytoplasm"/>
    <property type="evidence" value="ECO:0007669"/>
    <property type="project" value="TreeGrafter"/>
</dbReference>
<dbReference type="AlphaFoldDB" id="A0A064CF93"/>
<dbReference type="PANTHER" id="PTHR21240:SF28">
    <property type="entry name" value="ISO-OROTATE DECARBOXYLASE (EUROFUNG)"/>
    <property type="match status" value="1"/>
</dbReference>
<dbReference type="STRING" id="1440774.Y900_005025"/>
<keyword evidence="4" id="KW-1185">Reference proteome</keyword>
<dbReference type="eggNOG" id="COG2159">
    <property type="taxonomic scope" value="Bacteria"/>
</dbReference>
<dbReference type="GO" id="GO:0019748">
    <property type="term" value="P:secondary metabolic process"/>
    <property type="evidence" value="ECO:0007669"/>
    <property type="project" value="TreeGrafter"/>
</dbReference>
<evidence type="ECO:0000313" key="4">
    <source>
        <dbReference type="Proteomes" id="UP000022835"/>
    </source>
</evidence>
<dbReference type="GO" id="GO:0016787">
    <property type="term" value="F:hydrolase activity"/>
    <property type="evidence" value="ECO:0007669"/>
    <property type="project" value="UniProtKB-KW"/>
</dbReference>
<name>A0A064CF93_9MYCO</name>
<feature type="domain" description="Amidohydrolase-related" evidence="2">
    <location>
        <begin position="110"/>
        <end position="407"/>
    </location>
</feature>
<dbReference type="InterPro" id="IPR006680">
    <property type="entry name" value="Amidohydro-rel"/>
</dbReference>
<evidence type="ECO:0000313" key="3">
    <source>
        <dbReference type="EMBL" id="KDE98321.1"/>
    </source>
</evidence>
<protein>
    <submittedName>
        <fullName evidence="3">Amidohydrolase</fullName>
    </submittedName>
</protein>
<evidence type="ECO:0000259" key="2">
    <source>
        <dbReference type="Pfam" id="PF04909"/>
    </source>
</evidence>
<organism evidence="3 4">
    <name type="scientific">Mycolicibacterium aromaticivorans JS19b1 = JCM 16368</name>
    <dbReference type="NCBI Taxonomy" id="1440774"/>
    <lineage>
        <taxon>Bacteria</taxon>
        <taxon>Bacillati</taxon>
        <taxon>Actinomycetota</taxon>
        <taxon>Actinomycetes</taxon>
        <taxon>Mycobacteriales</taxon>
        <taxon>Mycobacteriaceae</taxon>
        <taxon>Mycolicibacterium</taxon>
    </lineage>
</organism>
<dbReference type="PANTHER" id="PTHR21240">
    <property type="entry name" value="2-AMINO-3-CARBOXYLMUCONATE-6-SEMIALDEHYDE DECARBOXYLASE"/>
    <property type="match status" value="1"/>
</dbReference>
<dbReference type="RefSeq" id="WP_036339661.1">
    <property type="nucleotide sequence ID" value="NZ_JALN02000001.1"/>
</dbReference>
<proteinExistence type="predicted"/>
<evidence type="ECO:0000256" key="1">
    <source>
        <dbReference type="ARBA" id="ARBA00023239"/>
    </source>
</evidence>
<dbReference type="Pfam" id="PF04909">
    <property type="entry name" value="Amidohydro_2"/>
    <property type="match status" value="1"/>
</dbReference>
<keyword evidence="1" id="KW-0456">Lyase</keyword>
<dbReference type="InterPro" id="IPR032465">
    <property type="entry name" value="ACMSD"/>
</dbReference>
<gene>
    <name evidence="3" type="ORF">Y900_005025</name>
</gene>
<comment type="caution">
    <text evidence="3">The sequence shown here is derived from an EMBL/GenBank/DDBJ whole genome shotgun (WGS) entry which is preliminary data.</text>
</comment>
<sequence>MASIEDLQSNLSFTTAKTGAERTVTFLPEPERAERFYTVISVDDHIVEPPDTFEGRVPSKFADRAPRVVDTGDGGQTWMYDGKSLPNVGFNAVVGRPVSEYGFEPARFDEMRRGAWDIHARVKDMDVNGVYASLNFPSFLPGFAGQRLQQVTTDRDLAMASVRAWNDWHIDAWAGAYPDRIIPCQLPWLLDPDVGAQMIYENAERGFHAVTFSENPALLGLPTIHSGYWEPMMAACAETGTVLNLHIGSSGTSPSTTDDAPPDVPGVLFFAYAISAAVDWLYSGVCTRYPDLRICLSEGGIGWVAGLLDRLDHMLSYHEMYGTWKRLGETLTPAEVFTRNFRFCAVEDQSSFVQYDRIGADNIMLEADYPHCDSTWPHTQRTIREQISGLPDEIIRKVTWENASRLYQHPVPVAVQQDPNAY</sequence>
<dbReference type="OrthoDB" id="8673349at2"/>
<dbReference type="EMBL" id="JALN02000001">
    <property type="protein sequence ID" value="KDE98321.1"/>
    <property type="molecule type" value="Genomic_DNA"/>
</dbReference>
<dbReference type="Gene3D" id="3.20.20.140">
    <property type="entry name" value="Metal-dependent hydrolases"/>
    <property type="match status" value="1"/>
</dbReference>